<dbReference type="InterPro" id="IPR035906">
    <property type="entry name" value="MetI-like_sf"/>
</dbReference>
<dbReference type="Proteomes" id="UP001500620">
    <property type="component" value="Unassembled WGS sequence"/>
</dbReference>
<dbReference type="EMBL" id="BAABAT010000047">
    <property type="protein sequence ID" value="GAA4261701.1"/>
    <property type="molecule type" value="Genomic_DNA"/>
</dbReference>
<feature type="domain" description="ABC transmembrane type-1" evidence="9">
    <location>
        <begin position="90"/>
        <end position="303"/>
    </location>
</feature>
<feature type="transmembrane region" description="Helical" evidence="7">
    <location>
        <begin position="220"/>
        <end position="247"/>
    </location>
</feature>
<evidence type="ECO:0000256" key="7">
    <source>
        <dbReference type="RuleBase" id="RU363032"/>
    </source>
</evidence>
<name>A0ABP8DQ96_9ACTN</name>
<dbReference type="Pfam" id="PF00528">
    <property type="entry name" value="BPD_transp_1"/>
    <property type="match status" value="1"/>
</dbReference>
<accession>A0ABP8DQ96</accession>
<keyword evidence="3" id="KW-1003">Cell membrane</keyword>
<protein>
    <submittedName>
        <fullName evidence="10">Sugar ABC transporter permease</fullName>
    </submittedName>
</protein>
<evidence type="ECO:0000256" key="4">
    <source>
        <dbReference type="ARBA" id="ARBA00022692"/>
    </source>
</evidence>
<dbReference type="PANTHER" id="PTHR30193:SF41">
    <property type="entry name" value="DIACETYLCHITOBIOSE UPTAKE SYSTEM PERMEASE PROTEIN NGCF"/>
    <property type="match status" value="1"/>
</dbReference>
<feature type="transmembrane region" description="Helical" evidence="7">
    <location>
        <begin position="33"/>
        <end position="51"/>
    </location>
</feature>
<comment type="similarity">
    <text evidence="7">Belongs to the binding-protein-dependent transport system permease family.</text>
</comment>
<evidence type="ECO:0000313" key="10">
    <source>
        <dbReference type="EMBL" id="GAA4261701.1"/>
    </source>
</evidence>
<evidence type="ECO:0000256" key="1">
    <source>
        <dbReference type="ARBA" id="ARBA00004651"/>
    </source>
</evidence>
<feature type="region of interest" description="Disordered" evidence="8">
    <location>
        <begin position="1"/>
        <end position="27"/>
    </location>
</feature>
<proteinExistence type="inferred from homology"/>
<dbReference type="PANTHER" id="PTHR30193">
    <property type="entry name" value="ABC TRANSPORTER PERMEASE PROTEIN"/>
    <property type="match status" value="1"/>
</dbReference>
<evidence type="ECO:0000256" key="5">
    <source>
        <dbReference type="ARBA" id="ARBA00022989"/>
    </source>
</evidence>
<evidence type="ECO:0000313" key="11">
    <source>
        <dbReference type="Proteomes" id="UP001500620"/>
    </source>
</evidence>
<evidence type="ECO:0000256" key="8">
    <source>
        <dbReference type="SAM" id="MobiDB-lite"/>
    </source>
</evidence>
<evidence type="ECO:0000256" key="6">
    <source>
        <dbReference type="ARBA" id="ARBA00023136"/>
    </source>
</evidence>
<feature type="transmembrane region" description="Helical" evidence="7">
    <location>
        <begin position="94"/>
        <end position="115"/>
    </location>
</feature>
<evidence type="ECO:0000259" key="9">
    <source>
        <dbReference type="PROSITE" id="PS50928"/>
    </source>
</evidence>
<evidence type="ECO:0000256" key="3">
    <source>
        <dbReference type="ARBA" id="ARBA00022475"/>
    </source>
</evidence>
<keyword evidence="6 7" id="KW-0472">Membrane</keyword>
<dbReference type="Gene3D" id="1.10.3720.10">
    <property type="entry name" value="MetI-like"/>
    <property type="match status" value="1"/>
</dbReference>
<dbReference type="PROSITE" id="PS50928">
    <property type="entry name" value="ABC_TM1"/>
    <property type="match status" value="1"/>
</dbReference>
<feature type="transmembrane region" description="Helical" evidence="7">
    <location>
        <begin position="127"/>
        <end position="148"/>
    </location>
</feature>
<evidence type="ECO:0000256" key="2">
    <source>
        <dbReference type="ARBA" id="ARBA00022448"/>
    </source>
</evidence>
<comment type="subcellular location">
    <subcellularLocation>
        <location evidence="1 7">Cell membrane</location>
        <topology evidence="1 7">Multi-pass membrane protein</topology>
    </subcellularLocation>
</comment>
<reference evidence="11" key="1">
    <citation type="journal article" date="2019" name="Int. J. Syst. Evol. Microbiol.">
        <title>The Global Catalogue of Microorganisms (GCM) 10K type strain sequencing project: providing services to taxonomists for standard genome sequencing and annotation.</title>
        <authorList>
            <consortium name="The Broad Institute Genomics Platform"/>
            <consortium name="The Broad Institute Genome Sequencing Center for Infectious Disease"/>
            <person name="Wu L."/>
            <person name="Ma J."/>
        </authorList>
    </citation>
    <scope>NUCLEOTIDE SEQUENCE [LARGE SCALE GENOMIC DNA]</scope>
    <source>
        <strain evidence="11">JCM 17441</strain>
    </source>
</reference>
<dbReference type="SUPFAM" id="SSF161098">
    <property type="entry name" value="MetI-like"/>
    <property type="match status" value="1"/>
</dbReference>
<comment type="caution">
    <text evidence="10">The sequence shown here is derived from an EMBL/GenBank/DDBJ whole genome shotgun (WGS) entry which is preliminary data.</text>
</comment>
<sequence length="323" mass="35437">MQQQRNDGRPGSPVQTRSQGGGRRRRPVRPPGLPWILPALVLTVGLIYYAVGYTGYISTLDWDGVSPDPRSVGGNNYSRIFADPVFWAAVRHTVVFYVATFVIQTALGLAFASLLHARLRLATLYKVIVFIPVVLAPAIMAPVFRHMFAPDGELNWVLDHVGLGSLAQPWIGQTSTALPVIMFITIWEWTGVTFVLYYAAMTQIDPSVLEAARMDGAGNLRSLVSIIWPEMRGTTVALAILGAIGALKTFDVPYLVTIGGPNYATEFLGTYIYRQTIPLNHVGYGAALSIILLVMALIMALILQFAGREPAGPRSRRQRKARD</sequence>
<feature type="transmembrane region" description="Helical" evidence="7">
    <location>
        <begin position="177"/>
        <end position="199"/>
    </location>
</feature>
<keyword evidence="2 7" id="KW-0813">Transport</keyword>
<dbReference type="InterPro" id="IPR051393">
    <property type="entry name" value="ABC_transporter_permease"/>
</dbReference>
<organism evidence="10 11">
    <name type="scientific">Dactylosporangium darangshiense</name>
    <dbReference type="NCBI Taxonomy" id="579108"/>
    <lineage>
        <taxon>Bacteria</taxon>
        <taxon>Bacillati</taxon>
        <taxon>Actinomycetota</taxon>
        <taxon>Actinomycetes</taxon>
        <taxon>Micromonosporales</taxon>
        <taxon>Micromonosporaceae</taxon>
        <taxon>Dactylosporangium</taxon>
    </lineage>
</organism>
<keyword evidence="5 7" id="KW-1133">Transmembrane helix</keyword>
<keyword evidence="4 7" id="KW-0812">Transmembrane</keyword>
<keyword evidence="11" id="KW-1185">Reference proteome</keyword>
<dbReference type="InterPro" id="IPR000515">
    <property type="entry name" value="MetI-like"/>
</dbReference>
<feature type="transmembrane region" description="Helical" evidence="7">
    <location>
        <begin position="284"/>
        <end position="307"/>
    </location>
</feature>
<dbReference type="CDD" id="cd06261">
    <property type="entry name" value="TM_PBP2"/>
    <property type="match status" value="1"/>
</dbReference>
<gene>
    <name evidence="10" type="ORF">GCM10022255_095320</name>
</gene>